<dbReference type="InterPro" id="IPR057808">
    <property type="entry name" value="YxiG"/>
</dbReference>
<reference evidence="1 2" key="1">
    <citation type="submission" date="2020-04" db="EMBL/GenBank/DDBJ databases">
        <authorList>
            <person name="Hitch T.C.A."/>
            <person name="Wylensek D."/>
            <person name="Clavel T."/>
        </authorList>
    </citation>
    <scope>NUCLEOTIDE SEQUENCE [LARGE SCALE GENOMIC DNA]</scope>
    <source>
        <strain evidence="1 2">WB01_D5_05</strain>
    </source>
</reference>
<dbReference type="Proteomes" id="UP000561326">
    <property type="component" value="Unassembled WGS sequence"/>
</dbReference>
<proteinExistence type="predicted"/>
<evidence type="ECO:0000313" key="2">
    <source>
        <dbReference type="Proteomes" id="UP000561326"/>
    </source>
</evidence>
<dbReference type="AlphaFoldDB" id="A0A848CVJ5"/>
<evidence type="ECO:0000313" key="1">
    <source>
        <dbReference type="EMBL" id="NME99555.1"/>
    </source>
</evidence>
<gene>
    <name evidence="1" type="ORF">HF838_15045</name>
</gene>
<dbReference type="EMBL" id="JABAGO010000030">
    <property type="protein sequence ID" value="NME99555.1"/>
    <property type="molecule type" value="Genomic_DNA"/>
</dbReference>
<sequence length="105" mass="11815">MFVSRCGGLFLFGQSTPLVSIGDIEKSDAYGVRPLCFSTAKLHKGNKIEIPNGIGTTSIKSSFESWVNQYFSSANFALELWNSMLLIKARSITINDYEFEYCYYS</sequence>
<organism evidence="1 2">
    <name type="scientific">Aneurinibacillus aneurinilyticus</name>
    <name type="common">Bacillus aneurinolyticus</name>
    <dbReference type="NCBI Taxonomy" id="1391"/>
    <lineage>
        <taxon>Bacteria</taxon>
        <taxon>Bacillati</taxon>
        <taxon>Bacillota</taxon>
        <taxon>Bacilli</taxon>
        <taxon>Bacillales</taxon>
        <taxon>Paenibacillaceae</taxon>
        <taxon>Aneurinibacillus group</taxon>
        <taxon>Aneurinibacillus</taxon>
    </lineage>
</organism>
<name>A0A848CVJ5_ANEAE</name>
<accession>A0A848CVJ5</accession>
<protein>
    <submittedName>
        <fullName evidence="1">Uncharacterized protein</fullName>
    </submittedName>
</protein>
<comment type="caution">
    <text evidence="1">The sequence shown here is derived from an EMBL/GenBank/DDBJ whole genome shotgun (WGS) entry which is preliminary data.</text>
</comment>
<dbReference type="Pfam" id="PF24711">
    <property type="entry name" value="YxiG"/>
    <property type="match status" value="1"/>
</dbReference>